<dbReference type="EMBL" id="MU274900">
    <property type="protein sequence ID" value="KAI0095046.1"/>
    <property type="molecule type" value="Genomic_DNA"/>
</dbReference>
<accession>A0ACB8UL22</accession>
<sequence length="627" mass="71466">MLGHASRRADYHPFASVLQAAASRAWTRTRPASTRAVHRTTSQKQSFSVKLGVLYGGECSNSRGLRTGLGNCTVPASLPEHIATTPTTDYSQADPFKLLEDSNNPDYNALLEENHTSNSSTNALSTHDAPSFSVLSKPVLAVSKNATAKGGSSQGIDGRKLDQVPIHPAHDLDPCSIVTSEPAHEDTWMLEVDHAWNTLSTDLGQEVPCVMQSTSGTEGMESFSKPPLLPPARRDSNTNKGNSVPLETNSALSLYKNLVILSASPLLPSATKIDRLNGLLHFHHHHPDLHSTDSYNLLVSLAIAIGQFRVAATLLRSMSHSGIPGNFETRKLAVRFWLRRGEWTRVWIRETASGHPKLPLPLWLEFFETVRIFAPSNLKSSWAVHQAYRRDCEVAISSRFSLLMRHRPTLTAAELAVLPPRAAFYLLRWMIQRGQQTEALNLTAEYLQLLPKTLPRSYHRYCTDIMNLHLKTRAGKVREIRPMLRELLAFHPELRPDSRTLQLVLGALRTQHGSSVVLDRVRRRFQEEWGEDIADERILSFVADRARRDRYPRVLKKVIQEYDRRREASQPRAWLPSFLQPRRIDDRQPHKVIYYNHQKEDRRWEFYRQCLLELEKKQWRKKREVKS</sequence>
<organism evidence="1 2">
    <name type="scientific">Irpex rosettiformis</name>
    <dbReference type="NCBI Taxonomy" id="378272"/>
    <lineage>
        <taxon>Eukaryota</taxon>
        <taxon>Fungi</taxon>
        <taxon>Dikarya</taxon>
        <taxon>Basidiomycota</taxon>
        <taxon>Agaricomycotina</taxon>
        <taxon>Agaricomycetes</taxon>
        <taxon>Polyporales</taxon>
        <taxon>Irpicaceae</taxon>
        <taxon>Irpex</taxon>
    </lineage>
</organism>
<reference evidence="1" key="1">
    <citation type="journal article" date="2021" name="Environ. Microbiol.">
        <title>Gene family expansions and transcriptome signatures uncover fungal adaptations to wood decay.</title>
        <authorList>
            <person name="Hage H."/>
            <person name="Miyauchi S."/>
            <person name="Viragh M."/>
            <person name="Drula E."/>
            <person name="Min B."/>
            <person name="Chaduli D."/>
            <person name="Navarro D."/>
            <person name="Favel A."/>
            <person name="Norest M."/>
            <person name="Lesage-Meessen L."/>
            <person name="Balint B."/>
            <person name="Merenyi Z."/>
            <person name="de Eugenio L."/>
            <person name="Morin E."/>
            <person name="Martinez A.T."/>
            <person name="Baldrian P."/>
            <person name="Stursova M."/>
            <person name="Martinez M.J."/>
            <person name="Novotny C."/>
            <person name="Magnuson J.K."/>
            <person name="Spatafora J.W."/>
            <person name="Maurice S."/>
            <person name="Pangilinan J."/>
            <person name="Andreopoulos W."/>
            <person name="LaButti K."/>
            <person name="Hundley H."/>
            <person name="Na H."/>
            <person name="Kuo A."/>
            <person name="Barry K."/>
            <person name="Lipzen A."/>
            <person name="Henrissat B."/>
            <person name="Riley R."/>
            <person name="Ahrendt S."/>
            <person name="Nagy L.G."/>
            <person name="Grigoriev I.V."/>
            <person name="Martin F."/>
            <person name="Rosso M.N."/>
        </authorList>
    </citation>
    <scope>NUCLEOTIDE SEQUENCE</scope>
    <source>
        <strain evidence="1">CBS 384.51</strain>
    </source>
</reference>
<gene>
    <name evidence="1" type="ORF">BDY19DRAFT_988823</name>
</gene>
<comment type="caution">
    <text evidence="1">The sequence shown here is derived from an EMBL/GenBank/DDBJ whole genome shotgun (WGS) entry which is preliminary data.</text>
</comment>
<protein>
    <submittedName>
        <fullName evidence="1">Uncharacterized protein</fullName>
    </submittedName>
</protein>
<dbReference type="Proteomes" id="UP001055072">
    <property type="component" value="Unassembled WGS sequence"/>
</dbReference>
<evidence type="ECO:0000313" key="2">
    <source>
        <dbReference type="Proteomes" id="UP001055072"/>
    </source>
</evidence>
<name>A0ACB8UL22_9APHY</name>
<evidence type="ECO:0000313" key="1">
    <source>
        <dbReference type="EMBL" id="KAI0095046.1"/>
    </source>
</evidence>
<keyword evidence="2" id="KW-1185">Reference proteome</keyword>
<proteinExistence type="predicted"/>